<dbReference type="SUPFAM" id="SSF81901">
    <property type="entry name" value="HCP-like"/>
    <property type="match status" value="1"/>
</dbReference>
<dbReference type="Proteomes" id="UP000663891">
    <property type="component" value="Unassembled WGS sequence"/>
</dbReference>
<evidence type="ECO:0000256" key="7">
    <source>
        <dbReference type="ARBA" id="ARBA00047597"/>
    </source>
</evidence>
<keyword evidence="4" id="KW-0548">Nucleotidyltransferase</keyword>
<proteinExistence type="inferred from homology"/>
<protein>
    <recommendedName>
        <fullName evidence="9">NAD(P)(+)--arginine ADP-ribosyltransferase</fullName>
        <ecNumber evidence="9">2.4.2.31</ecNumber>
    </recommendedName>
    <alternativeName>
        <fullName evidence="9">Mono(ADP-ribosyl)transferase</fullName>
    </alternativeName>
</protein>
<name>A0A819IQF2_9BILA</name>
<evidence type="ECO:0000256" key="1">
    <source>
        <dbReference type="ARBA" id="ARBA00009558"/>
    </source>
</evidence>
<dbReference type="InterPro" id="IPR019734">
    <property type="entry name" value="TPR_rpt"/>
</dbReference>
<keyword evidence="3 9" id="KW-0808">Transferase</keyword>
<feature type="repeat" description="TPR" evidence="8">
    <location>
        <begin position="552"/>
        <end position="585"/>
    </location>
</feature>
<comment type="caution">
    <text evidence="11">The sequence shown here is derived from an EMBL/GenBank/DDBJ whole genome shotgun (WGS) entry which is preliminary data.</text>
</comment>
<feature type="repeat" description="TPR" evidence="8">
    <location>
        <begin position="510"/>
        <end position="543"/>
    </location>
</feature>
<dbReference type="Pfam" id="PF13424">
    <property type="entry name" value="TPR_12"/>
    <property type="match status" value="2"/>
</dbReference>
<dbReference type="SUPFAM" id="SSF56399">
    <property type="entry name" value="ADP-ribosylation"/>
    <property type="match status" value="1"/>
</dbReference>
<keyword evidence="9" id="KW-0521">NADP</keyword>
<dbReference type="EMBL" id="CAJNON010001512">
    <property type="protein sequence ID" value="CAF1468205.1"/>
    <property type="molecule type" value="Genomic_DNA"/>
</dbReference>
<dbReference type="EC" id="2.4.2.31" evidence="9"/>
<evidence type="ECO:0000256" key="3">
    <source>
        <dbReference type="ARBA" id="ARBA00022679"/>
    </source>
</evidence>
<gene>
    <name evidence="11" type="ORF">OKA104_LOCUS25236</name>
    <name evidence="10" type="ORF">VCS650_LOCUS40450</name>
</gene>
<dbReference type="OrthoDB" id="626167at2759"/>
<evidence type="ECO:0000256" key="5">
    <source>
        <dbReference type="ARBA" id="ARBA00022737"/>
    </source>
</evidence>
<dbReference type="Pfam" id="PF01129">
    <property type="entry name" value="ART"/>
    <property type="match status" value="1"/>
</dbReference>
<dbReference type="AlphaFoldDB" id="A0A819IQF2"/>
<dbReference type="PROSITE" id="PS50005">
    <property type="entry name" value="TPR"/>
    <property type="match status" value="3"/>
</dbReference>
<dbReference type="InterPro" id="IPR011990">
    <property type="entry name" value="TPR-like_helical_dom_sf"/>
</dbReference>
<evidence type="ECO:0000313" key="10">
    <source>
        <dbReference type="EMBL" id="CAF1468205.1"/>
    </source>
</evidence>
<comment type="catalytic activity">
    <reaction evidence="7 9">
        <text>L-arginyl-[protein] + NAD(+) = N(omega)-(ADP-D-ribosyl)-L-arginyl-[protein] + nicotinamide + H(+)</text>
        <dbReference type="Rhea" id="RHEA:19149"/>
        <dbReference type="Rhea" id="RHEA-COMP:10532"/>
        <dbReference type="Rhea" id="RHEA-COMP:15087"/>
        <dbReference type="ChEBI" id="CHEBI:15378"/>
        <dbReference type="ChEBI" id="CHEBI:17154"/>
        <dbReference type="ChEBI" id="CHEBI:29965"/>
        <dbReference type="ChEBI" id="CHEBI:57540"/>
        <dbReference type="ChEBI" id="CHEBI:142554"/>
        <dbReference type="EC" id="2.4.2.31"/>
    </reaction>
</comment>
<evidence type="ECO:0000256" key="8">
    <source>
        <dbReference type="PROSITE-ProRule" id="PRU00339"/>
    </source>
</evidence>
<dbReference type="Gene3D" id="3.90.176.10">
    <property type="entry name" value="Toxin ADP-ribosyltransferase, Chain A, domain 1"/>
    <property type="match status" value="1"/>
</dbReference>
<dbReference type="EMBL" id="CAJOAY010002097">
    <property type="protein sequence ID" value="CAF3920397.1"/>
    <property type="molecule type" value="Genomic_DNA"/>
</dbReference>
<dbReference type="Gene3D" id="1.25.40.10">
    <property type="entry name" value="Tetratricopeptide repeat domain"/>
    <property type="match status" value="2"/>
</dbReference>
<sequence>MVNLESSGDTDLNIDKETSNQGVSSKFSLTRRHPNECVIGNTLLIWLGDHANEEHDDDYRHMIKKLERLMNKVQPCSDHNFFLYLVNTTTDKELFVIIPGYVGERIVPLIHNKKYLNSIYILCGDKVKHERWAKEWSKIKGVFTEISSIHEVLKETVRQWEENTIEITLTKVTHRFPGERDWEPLENLKEALLAIEFKDQHLKDFIDYYRKKFVDDEYELNNTRQLEHEYHNRSPIWWYTFSNSLYSMLNRALRTVEIDIMIKMGFLLRDLHYQIQQLHSEQFSGDSTNDTFTVNRGQGLSKEKFKRLTQNKTGLIVFHNFLSTSKDQKVSLELAQQATINNDLIGILFTFTVEPHQSTACCASIGHASYSRDDNEVLFSMFTIFRIIDIKSINNNKRLHEVHLAPLNDNDPDLHKLTCRRQLPTPTVFSKLMPWNRLGRVFTEIREFDKAEEFYNMQLNQTTDDNDKGHIYQELAWNKYQQGKLNLAIELYEKAIDIYQSMHPPSHGLAEAFINIGYVYKSQGDYTKALPFQEKAIAIQQELLPLNHSDLARSFDTLGELDQSMQDYPKALSSYEKALEIREQTQPPDPLGLADSYDQFGSLHTSMGDFAQALSFHEQAMQIREQALPRDHFELAKSYKNLAHLYFDINDIPKGLFYDQKADQIRPMNDDSEDYRRMVSSFQNMNNNQN</sequence>
<dbReference type="GO" id="GO:0016779">
    <property type="term" value="F:nucleotidyltransferase activity"/>
    <property type="evidence" value="ECO:0007669"/>
    <property type="project" value="UniProtKB-KW"/>
</dbReference>
<dbReference type="Proteomes" id="UP000663881">
    <property type="component" value="Unassembled WGS sequence"/>
</dbReference>
<evidence type="ECO:0000313" key="12">
    <source>
        <dbReference type="Proteomes" id="UP000663881"/>
    </source>
</evidence>
<keyword evidence="2 9" id="KW-0328">Glycosyltransferase</keyword>
<keyword evidence="5" id="KW-0677">Repeat</keyword>
<dbReference type="InterPro" id="IPR000768">
    <property type="entry name" value="ART"/>
</dbReference>
<dbReference type="SMART" id="SM00028">
    <property type="entry name" value="TPR"/>
    <property type="match status" value="6"/>
</dbReference>
<reference evidence="11" key="1">
    <citation type="submission" date="2021-02" db="EMBL/GenBank/DDBJ databases">
        <authorList>
            <person name="Nowell W R."/>
        </authorList>
    </citation>
    <scope>NUCLEOTIDE SEQUENCE</scope>
</reference>
<evidence type="ECO:0000256" key="2">
    <source>
        <dbReference type="ARBA" id="ARBA00022676"/>
    </source>
</evidence>
<evidence type="ECO:0000256" key="6">
    <source>
        <dbReference type="ARBA" id="ARBA00022803"/>
    </source>
</evidence>
<keyword evidence="9" id="KW-0520">NAD</keyword>
<evidence type="ECO:0000313" key="11">
    <source>
        <dbReference type="EMBL" id="CAF3920397.1"/>
    </source>
</evidence>
<feature type="repeat" description="TPR" evidence="8">
    <location>
        <begin position="594"/>
        <end position="627"/>
    </location>
</feature>
<accession>A0A819IQF2</accession>
<evidence type="ECO:0000256" key="9">
    <source>
        <dbReference type="RuleBase" id="RU361228"/>
    </source>
</evidence>
<dbReference type="PANTHER" id="PTHR45641">
    <property type="entry name" value="TETRATRICOPEPTIDE REPEAT PROTEIN (AFU_ORTHOLOGUE AFUA_6G03870)"/>
    <property type="match status" value="1"/>
</dbReference>
<dbReference type="PANTHER" id="PTHR45641:SF19">
    <property type="entry name" value="NEPHROCYSTIN-3"/>
    <property type="match status" value="1"/>
</dbReference>
<dbReference type="GO" id="GO:0106274">
    <property type="term" value="F:NAD+-protein-arginine ADP-ribosyltransferase activity"/>
    <property type="evidence" value="ECO:0007669"/>
    <property type="project" value="UniProtKB-EC"/>
</dbReference>
<comment type="similarity">
    <text evidence="1 9">Belongs to the Arg-specific ADP-ribosyltransferase family.</text>
</comment>
<dbReference type="Pfam" id="PF13374">
    <property type="entry name" value="TPR_10"/>
    <property type="match status" value="1"/>
</dbReference>
<keyword evidence="6 8" id="KW-0802">TPR repeat</keyword>
<evidence type="ECO:0000256" key="4">
    <source>
        <dbReference type="ARBA" id="ARBA00022695"/>
    </source>
</evidence>
<organism evidence="11 12">
    <name type="scientific">Adineta steineri</name>
    <dbReference type="NCBI Taxonomy" id="433720"/>
    <lineage>
        <taxon>Eukaryota</taxon>
        <taxon>Metazoa</taxon>
        <taxon>Spiralia</taxon>
        <taxon>Gnathifera</taxon>
        <taxon>Rotifera</taxon>
        <taxon>Eurotatoria</taxon>
        <taxon>Bdelloidea</taxon>
        <taxon>Adinetida</taxon>
        <taxon>Adinetidae</taxon>
        <taxon>Adineta</taxon>
    </lineage>
</organism>